<dbReference type="EMBL" id="KC170950">
    <property type="protein sequence ID" value="AGT96444.1"/>
    <property type="molecule type" value="mRNA"/>
</dbReference>
<feature type="region of interest" description="Disordered" evidence="1">
    <location>
        <begin position="40"/>
        <end position="152"/>
    </location>
</feature>
<feature type="compositionally biased region" description="Polar residues" evidence="1">
    <location>
        <begin position="97"/>
        <end position="119"/>
    </location>
</feature>
<accession>V5K5I4</accession>
<proteinExistence type="evidence at transcript level"/>
<feature type="chain" id="PRO_5004737943" evidence="2">
    <location>
        <begin position="18"/>
        <end position="248"/>
    </location>
</feature>
<keyword evidence="2" id="KW-0732">Signal</keyword>
<sequence length="248" mass="26965">MFKKFFLVALVVVVAQCALPAIPIAKQGKNFPVPFVSEENSPDDYFDDQYYPDINDAGVSSKAPQGTRKPPNRETIPPPRGDQVSGGRTPPERVGQGASTGTNNRRPGAQNNRNPTGSGQKPKDRELQIKDKTPSGSQGGKPGGQVRGSKEDLSRYKNAPAKLIFKSSNINTTGKTPNAVKLFKTKKAKTVVAKGGPNDVYEVELLDGNFNNMSLRIQIMDRKSSTAILSNPDRNLIVGRVKTYRGLR</sequence>
<reference evidence="3" key="1">
    <citation type="journal article" date="2014" name="PLoS Negl. Trop. Dis.">
        <title>Comparative Analysis of Salivary Gland Transcriptomes of Phlebotomus orientalis Sand Flies from Endemic and Non-endemic Foci of Visceral Leishmaniasis.</title>
        <authorList>
            <person name="Vlkova M."/>
            <person name="Sima M."/>
            <person name="Rohousova I."/>
            <person name="Kostalova T."/>
            <person name="Sumova P."/>
            <person name="Volfova V."/>
            <person name="Jaske E.L."/>
            <person name="Barbian K.D."/>
            <person name="Gebre-Michael T."/>
            <person name="Hailu A."/>
            <person name="Warburg A."/>
            <person name="Ribeiro J.M."/>
            <person name="Valenzuela J.G."/>
            <person name="Jochim R.C."/>
            <person name="Volf P."/>
        </authorList>
    </citation>
    <scope>NUCLEOTIDE SEQUENCE</scope>
    <source>
        <strain evidence="3">Addis Zemen</strain>
        <tissue evidence="3">Salivary gland</tissue>
    </source>
</reference>
<feature type="compositionally biased region" description="Gly residues" evidence="1">
    <location>
        <begin position="137"/>
        <end position="146"/>
    </location>
</feature>
<organism evidence="3">
    <name type="scientific">Phlebotomus orientalis</name>
    <name type="common">Phlebotomine sand fly</name>
    <dbReference type="NCBI Taxonomy" id="99786"/>
    <lineage>
        <taxon>Eukaryota</taxon>
        <taxon>Metazoa</taxon>
        <taxon>Ecdysozoa</taxon>
        <taxon>Arthropoda</taxon>
        <taxon>Hexapoda</taxon>
        <taxon>Insecta</taxon>
        <taxon>Pterygota</taxon>
        <taxon>Neoptera</taxon>
        <taxon>Endopterygota</taxon>
        <taxon>Diptera</taxon>
        <taxon>Nematocera</taxon>
        <taxon>Psychodoidea</taxon>
        <taxon>Psychodidae</taxon>
        <taxon>Phlebotomus</taxon>
        <taxon>Larroussius</taxon>
    </lineage>
</organism>
<evidence type="ECO:0000256" key="1">
    <source>
        <dbReference type="SAM" id="MobiDB-lite"/>
    </source>
</evidence>
<feature type="signal peptide" evidence="2">
    <location>
        <begin position="1"/>
        <end position="17"/>
    </location>
</feature>
<evidence type="ECO:0000313" key="3">
    <source>
        <dbReference type="EMBL" id="AGT96444.1"/>
    </source>
</evidence>
<name>V5K5I4_PHLOR</name>
<dbReference type="AlphaFoldDB" id="V5K5I4"/>
<evidence type="ECO:0000256" key="2">
    <source>
        <dbReference type="SAM" id="SignalP"/>
    </source>
</evidence>
<protein>
    <submittedName>
        <fullName evidence="3">25.0 kDa salivary protein</fullName>
    </submittedName>
</protein>
<feature type="compositionally biased region" description="Basic and acidic residues" evidence="1">
    <location>
        <begin position="121"/>
        <end position="133"/>
    </location>
</feature>